<sequence>METPRVAFTEDARRALKKWGGAVTLRMVKKKACGG</sequence>
<evidence type="ECO:0000313" key="2">
    <source>
        <dbReference type="Proteomes" id="UP000198870"/>
    </source>
</evidence>
<keyword evidence="2" id="KW-1185">Reference proteome</keyword>
<dbReference type="EMBL" id="FMUX01000001">
    <property type="protein sequence ID" value="SCX79561.1"/>
    <property type="molecule type" value="Genomic_DNA"/>
</dbReference>
<name>A0A1G5ANV3_9BACT</name>
<accession>A0A1G5ANV3</accession>
<evidence type="ECO:0000313" key="1">
    <source>
        <dbReference type="EMBL" id="SCX79561.1"/>
    </source>
</evidence>
<proteinExistence type="predicted"/>
<gene>
    <name evidence="1" type="ORF">SAMN05216233_101344</name>
</gene>
<reference evidence="1 2" key="1">
    <citation type="submission" date="2016-10" db="EMBL/GenBank/DDBJ databases">
        <authorList>
            <person name="de Groot N.N."/>
        </authorList>
    </citation>
    <scope>NUCLEOTIDE SEQUENCE [LARGE SCALE GENOMIC DNA]</scope>
    <source>
        <strain evidence="1 2">AA1</strain>
    </source>
</reference>
<organism evidence="1 2">
    <name type="scientific">Desulfoluna spongiiphila</name>
    <dbReference type="NCBI Taxonomy" id="419481"/>
    <lineage>
        <taxon>Bacteria</taxon>
        <taxon>Pseudomonadati</taxon>
        <taxon>Thermodesulfobacteriota</taxon>
        <taxon>Desulfobacteria</taxon>
        <taxon>Desulfobacterales</taxon>
        <taxon>Desulfolunaceae</taxon>
        <taxon>Desulfoluna</taxon>
    </lineage>
</organism>
<dbReference type="Proteomes" id="UP000198870">
    <property type="component" value="Unassembled WGS sequence"/>
</dbReference>
<protein>
    <submittedName>
        <fullName evidence="1">Uncharacterized protein</fullName>
    </submittedName>
</protein>
<dbReference type="AlphaFoldDB" id="A0A1G5ANV3"/>